<keyword evidence="2" id="KW-0560">Oxidoreductase</keyword>
<organism evidence="4 5">
    <name type="scientific">Sungkyunkwania multivorans</name>
    <dbReference type="NCBI Taxonomy" id="1173618"/>
    <lineage>
        <taxon>Bacteria</taxon>
        <taxon>Pseudomonadati</taxon>
        <taxon>Bacteroidota</taxon>
        <taxon>Flavobacteriia</taxon>
        <taxon>Flavobacteriales</taxon>
        <taxon>Flavobacteriaceae</taxon>
        <taxon>Sungkyunkwania</taxon>
    </lineage>
</organism>
<dbReference type="Pfam" id="PF00881">
    <property type="entry name" value="Nitroreductase"/>
    <property type="match status" value="1"/>
</dbReference>
<comment type="caution">
    <text evidence="4">The sequence shown here is derived from an EMBL/GenBank/DDBJ whole genome shotgun (WGS) entry which is preliminary data.</text>
</comment>
<dbReference type="PANTHER" id="PTHR43673">
    <property type="entry name" value="NAD(P)H NITROREDUCTASE YDGI-RELATED"/>
    <property type="match status" value="1"/>
</dbReference>
<dbReference type="RefSeq" id="WP_386402154.1">
    <property type="nucleotide sequence ID" value="NZ_JBHTJH010000001.1"/>
</dbReference>
<proteinExistence type="inferred from homology"/>
<evidence type="ECO:0000256" key="1">
    <source>
        <dbReference type="ARBA" id="ARBA00007118"/>
    </source>
</evidence>
<feature type="domain" description="Nitroreductase" evidence="3">
    <location>
        <begin position="23"/>
        <end position="86"/>
    </location>
</feature>
<reference evidence="5" key="1">
    <citation type="journal article" date="2019" name="Int. J. Syst. Evol. Microbiol.">
        <title>The Global Catalogue of Microorganisms (GCM) 10K type strain sequencing project: providing services to taxonomists for standard genome sequencing and annotation.</title>
        <authorList>
            <consortium name="The Broad Institute Genomics Platform"/>
            <consortium name="The Broad Institute Genome Sequencing Center for Infectious Disease"/>
            <person name="Wu L."/>
            <person name="Ma J."/>
        </authorList>
    </citation>
    <scope>NUCLEOTIDE SEQUENCE [LARGE SCALE GENOMIC DNA]</scope>
    <source>
        <strain evidence="5">CCUG 62952</strain>
    </source>
</reference>
<comment type="similarity">
    <text evidence="1">Belongs to the nitroreductase family.</text>
</comment>
<dbReference type="PANTHER" id="PTHR43673:SF10">
    <property type="entry name" value="NADH DEHYDROGENASE_NAD(P)H NITROREDUCTASE XCC3605-RELATED"/>
    <property type="match status" value="1"/>
</dbReference>
<dbReference type="InterPro" id="IPR029479">
    <property type="entry name" value="Nitroreductase"/>
</dbReference>
<dbReference type="SUPFAM" id="SSF55469">
    <property type="entry name" value="FMN-dependent nitroreductase-like"/>
    <property type="match status" value="1"/>
</dbReference>
<dbReference type="EMBL" id="JBHTJH010000001">
    <property type="protein sequence ID" value="MFD0860607.1"/>
    <property type="molecule type" value="Genomic_DNA"/>
</dbReference>
<dbReference type="CDD" id="cd02138">
    <property type="entry name" value="TdsD-like"/>
    <property type="match status" value="1"/>
</dbReference>
<keyword evidence="5" id="KW-1185">Reference proteome</keyword>
<evidence type="ECO:0000313" key="5">
    <source>
        <dbReference type="Proteomes" id="UP001596978"/>
    </source>
</evidence>
<evidence type="ECO:0000256" key="2">
    <source>
        <dbReference type="ARBA" id="ARBA00023002"/>
    </source>
</evidence>
<name>A0ABW3CTV5_9FLAO</name>
<dbReference type="InterPro" id="IPR000415">
    <property type="entry name" value="Nitroreductase-like"/>
</dbReference>
<accession>A0ABW3CTV5</accession>
<evidence type="ECO:0000259" key="3">
    <source>
        <dbReference type="Pfam" id="PF00881"/>
    </source>
</evidence>
<dbReference type="Gene3D" id="3.40.109.10">
    <property type="entry name" value="NADH Oxidase"/>
    <property type="match status" value="1"/>
</dbReference>
<gene>
    <name evidence="4" type="ORF">ACFQ1M_00180</name>
</gene>
<protein>
    <submittedName>
        <fullName evidence="4">Nitroreductase family protein</fullName>
    </submittedName>
</protein>
<dbReference type="Proteomes" id="UP001596978">
    <property type="component" value="Unassembled WGS sequence"/>
</dbReference>
<evidence type="ECO:0000313" key="4">
    <source>
        <dbReference type="EMBL" id="MFD0860607.1"/>
    </source>
</evidence>
<sequence>MTTAEQLELNNLADVEYEIFPLLKTRYSPRIFSDALLPEVEIMKLFEAARWAASSYNRQPWRFVYCQRKSSAYATLLDCLSTFNQAWASNAPLLIITIFKEKTADGKDNFHALHDLGLAMGNMTIQAQSANIALHHMAGVDIEKVKDAFQIPEGFHINSVVAAGYYGGDPNTLSEDLKKEEKASRDRRPVVEFAFENEWKNLK</sequence>